<evidence type="ECO:0000256" key="3">
    <source>
        <dbReference type="ARBA" id="ARBA00022840"/>
    </source>
</evidence>
<evidence type="ECO:0000256" key="1">
    <source>
        <dbReference type="ARBA" id="ARBA00022448"/>
    </source>
</evidence>
<dbReference type="Gene3D" id="3.40.50.300">
    <property type="entry name" value="P-loop containing nucleotide triphosphate hydrolases"/>
    <property type="match status" value="1"/>
</dbReference>
<dbReference type="GO" id="GO:0016887">
    <property type="term" value="F:ATP hydrolysis activity"/>
    <property type="evidence" value="ECO:0007669"/>
    <property type="project" value="InterPro"/>
</dbReference>
<dbReference type="CDD" id="cd03230">
    <property type="entry name" value="ABC_DR_subfamily_A"/>
    <property type="match status" value="1"/>
</dbReference>
<dbReference type="PANTHER" id="PTHR42939">
    <property type="entry name" value="ABC TRANSPORTER ATP-BINDING PROTEIN ALBC-RELATED"/>
    <property type="match status" value="1"/>
</dbReference>
<keyword evidence="1" id="KW-0813">Transport</keyword>
<dbReference type="PROSITE" id="PS50893">
    <property type="entry name" value="ABC_TRANSPORTER_2"/>
    <property type="match status" value="1"/>
</dbReference>
<organism evidence="5 6">
    <name type="scientific">Olsenella profusa F0195</name>
    <dbReference type="NCBI Taxonomy" id="1125712"/>
    <lineage>
        <taxon>Bacteria</taxon>
        <taxon>Bacillati</taxon>
        <taxon>Actinomycetota</taxon>
        <taxon>Coriobacteriia</taxon>
        <taxon>Coriobacteriales</taxon>
        <taxon>Atopobiaceae</taxon>
        <taxon>Olsenella</taxon>
    </lineage>
</organism>
<dbReference type="SUPFAM" id="SSF52540">
    <property type="entry name" value="P-loop containing nucleoside triphosphate hydrolases"/>
    <property type="match status" value="1"/>
</dbReference>
<dbReference type="Proteomes" id="UP000016638">
    <property type="component" value="Unassembled WGS sequence"/>
</dbReference>
<dbReference type="EMBL" id="AWEZ01000006">
    <property type="protein sequence ID" value="ERL10656.1"/>
    <property type="molecule type" value="Genomic_DNA"/>
</dbReference>
<dbReference type="InterPro" id="IPR003593">
    <property type="entry name" value="AAA+_ATPase"/>
</dbReference>
<keyword evidence="3 5" id="KW-0067">ATP-binding</keyword>
<evidence type="ECO:0000313" key="5">
    <source>
        <dbReference type="EMBL" id="ERL10656.1"/>
    </source>
</evidence>
<dbReference type="PANTHER" id="PTHR42939:SF3">
    <property type="entry name" value="ABC TRANSPORTER ATP-BINDING COMPONENT"/>
    <property type="match status" value="1"/>
</dbReference>
<dbReference type="InterPro" id="IPR003439">
    <property type="entry name" value="ABC_transporter-like_ATP-bd"/>
</dbReference>
<gene>
    <name evidence="5" type="ORF">HMPREF1316_1077</name>
</gene>
<evidence type="ECO:0000259" key="4">
    <source>
        <dbReference type="PROSITE" id="PS50893"/>
    </source>
</evidence>
<dbReference type="InterPro" id="IPR051782">
    <property type="entry name" value="ABC_Transporter_VariousFunc"/>
</dbReference>
<name>U2VDK0_9ACTN</name>
<dbReference type="AlphaFoldDB" id="U2VDK0"/>
<dbReference type="SMART" id="SM00382">
    <property type="entry name" value="AAA"/>
    <property type="match status" value="1"/>
</dbReference>
<dbReference type="GO" id="GO:0005524">
    <property type="term" value="F:ATP binding"/>
    <property type="evidence" value="ECO:0007669"/>
    <property type="project" value="UniProtKB-KW"/>
</dbReference>
<keyword evidence="6" id="KW-1185">Reference proteome</keyword>
<feature type="domain" description="ABC transporter" evidence="4">
    <location>
        <begin position="5"/>
        <end position="235"/>
    </location>
</feature>
<dbReference type="InterPro" id="IPR027417">
    <property type="entry name" value="P-loop_NTPase"/>
</dbReference>
<comment type="caution">
    <text evidence="5">The sequence shown here is derived from an EMBL/GenBank/DDBJ whole genome shotgun (WGS) entry which is preliminary data.</text>
</comment>
<dbReference type="RefSeq" id="WP_021724980.1">
    <property type="nucleotide sequence ID" value="NZ_AWEZ01000006.1"/>
</dbReference>
<evidence type="ECO:0000256" key="2">
    <source>
        <dbReference type="ARBA" id="ARBA00022741"/>
    </source>
</evidence>
<accession>U2VDK0</accession>
<evidence type="ECO:0000313" key="6">
    <source>
        <dbReference type="Proteomes" id="UP000016638"/>
    </source>
</evidence>
<dbReference type="PATRIC" id="fig|1125712.3.peg.128"/>
<proteinExistence type="predicted"/>
<dbReference type="eggNOG" id="COG1131">
    <property type="taxonomic scope" value="Bacteria"/>
</dbReference>
<sequence>MEDLIRIKDLTKRYEGFTLDGVSLDVAPSEVVGLVGRNGAGKTTLIKSLLGLIPYDGGAAELLGERASVTNPRLAAVKRHVGTVFDTIAFPQTLRVRDVATLGSLSYGDMWDYQLFDGLVHDVALDGKKVVRDLSRGMGMRLQLAFALAHRPDLLVLDEATAGLDPLAREDVLDVLRGFMAEREGRGILLATHITTDLEHIADRIVCLDEGRITFALTRDAICDEAGIAHLRSEEAEHLLGPGMRYLRHEYSCDLLVPDRRAFAREHPNIAVDAADIESYMTITLKGDLA</sequence>
<keyword evidence="2" id="KW-0547">Nucleotide-binding</keyword>
<reference evidence="5 6" key="1">
    <citation type="submission" date="2013-08" db="EMBL/GenBank/DDBJ databases">
        <authorList>
            <person name="Durkin A.S."/>
            <person name="Haft D.R."/>
            <person name="McCorrison J."/>
            <person name="Torralba M."/>
            <person name="Gillis M."/>
            <person name="Haft D.H."/>
            <person name="Methe B."/>
            <person name="Sutton G."/>
            <person name="Nelson K.E."/>
        </authorList>
    </citation>
    <scope>NUCLEOTIDE SEQUENCE [LARGE SCALE GENOMIC DNA]</scope>
    <source>
        <strain evidence="5 6">F0195</strain>
    </source>
</reference>
<dbReference type="Pfam" id="PF00005">
    <property type="entry name" value="ABC_tran"/>
    <property type="match status" value="1"/>
</dbReference>
<protein>
    <submittedName>
        <fullName evidence="5">ABC transporter, ATP-binding protein</fullName>
    </submittedName>
</protein>
<dbReference type="OrthoDB" id="3177347at2"/>
<dbReference type="STRING" id="1125712.HMPREF1316_1077"/>